<dbReference type="InterPro" id="IPR018376">
    <property type="entry name" value="Enoyl-CoA_hyd/isom_CS"/>
</dbReference>
<organism evidence="8 9">
    <name type="scientific">Faecalispora sporosphaeroides</name>
    <dbReference type="NCBI Taxonomy" id="1549"/>
    <lineage>
        <taxon>Bacteria</taxon>
        <taxon>Bacillati</taxon>
        <taxon>Bacillota</taxon>
        <taxon>Clostridia</taxon>
        <taxon>Eubacteriales</taxon>
        <taxon>Oscillospiraceae</taxon>
        <taxon>Faecalispora</taxon>
    </lineage>
</organism>
<comment type="catalytic activity">
    <reaction evidence="5">
        <text>a short-chain (3S)-3-hydroxyacyl-CoA = a short-chain (2E)-enoyl-CoA + H2O</text>
        <dbReference type="Rhea" id="RHEA:52664"/>
        <dbReference type="ChEBI" id="CHEBI:15377"/>
        <dbReference type="ChEBI" id="CHEBI:87488"/>
        <dbReference type="ChEBI" id="CHEBI:136760"/>
        <dbReference type="EC" id="4.2.1.150"/>
    </reaction>
</comment>
<dbReference type="EMBL" id="SVNY01000007">
    <property type="protein sequence ID" value="MBE6834451.1"/>
    <property type="molecule type" value="Genomic_DNA"/>
</dbReference>
<dbReference type="InterPro" id="IPR014748">
    <property type="entry name" value="Enoyl-CoA_hydra_C"/>
</dbReference>
<reference evidence="8" key="1">
    <citation type="submission" date="2019-04" db="EMBL/GenBank/DDBJ databases">
        <title>Evolution of Biomass-Degrading Anaerobic Consortia Revealed by Metagenomics.</title>
        <authorList>
            <person name="Peng X."/>
        </authorList>
    </citation>
    <scope>NUCLEOTIDE SEQUENCE</scope>
    <source>
        <strain evidence="8">SIG551</strain>
    </source>
</reference>
<name>A0A928Q4X9_9FIRM</name>
<dbReference type="RefSeq" id="WP_326840877.1">
    <property type="nucleotide sequence ID" value="NZ_JBKWRC010000003.1"/>
</dbReference>
<dbReference type="Proteomes" id="UP000754750">
    <property type="component" value="Unassembled WGS sequence"/>
</dbReference>
<dbReference type="GO" id="GO:0006635">
    <property type="term" value="P:fatty acid beta-oxidation"/>
    <property type="evidence" value="ECO:0007669"/>
    <property type="project" value="TreeGrafter"/>
</dbReference>
<evidence type="ECO:0000256" key="3">
    <source>
        <dbReference type="ARBA" id="ARBA00011881"/>
    </source>
</evidence>
<dbReference type="InterPro" id="IPR029045">
    <property type="entry name" value="ClpP/crotonase-like_dom_sf"/>
</dbReference>
<dbReference type="PANTHER" id="PTHR11941">
    <property type="entry name" value="ENOYL-COA HYDRATASE-RELATED"/>
    <property type="match status" value="1"/>
</dbReference>
<evidence type="ECO:0000313" key="8">
    <source>
        <dbReference type="EMBL" id="MBE6834451.1"/>
    </source>
</evidence>
<dbReference type="SUPFAM" id="SSF52096">
    <property type="entry name" value="ClpP/crotonase"/>
    <property type="match status" value="1"/>
</dbReference>
<dbReference type="FunFam" id="3.90.226.10:FF:000009">
    <property type="entry name" value="Carnitinyl-CoA dehydratase"/>
    <property type="match status" value="1"/>
</dbReference>
<dbReference type="EC" id="4.2.1.150" evidence="6"/>
<evidence type="ECO:0000256" key="4">
    <source>
        <dbReference type="ARBA" id="ARBA00023239"/>
    </source>
</evidence>
<dbReference type="Gene3D" id="1.10.12.10">
    <property type="entry name" value="Lyase 2-enoyl-coa Hydratase, Chain A, domain 2"/>
    <property type="match status" value="1"/>
</dbReference>
<dbReference type="AlphaFoldDB" id="A0A928Q4X9"/>
<dbReference type="PROSITE" id="PS00166">
    <property type="entry name" value="ENOYL_COA_HYDRATASE"/>
    <property type="match status" value="1"/>
</dbReference>
<dbReference type="CDD" id="cd06558">
    <property type="entry name" value="crotonase-like"/>
    <property type="match status" value="1"/>
</dbReference>
<dbReference type="Gene3D" id="3.90.226.10">
    <property type="entry name" value="2-enoyl-CoA Hydratase, Chain A, domain 1"/>
    <property type="match status" value="1"/>
</dbReference>
<gene>
    <name evidence="8" type="ORF">E7512_12900</name>
</gene>
<protein>
    <recommendedName>
        <fullName evidence="6">short-chain-enoyl-CoA hydratase</fullName>
        <ecNumber evidence="6">4.2.1.150</ecNumber>
    </recommendedName>
</protein>
<sequence>MSLVTFEAKHDNLIGILTMNRPQALNAVNLEVMKDLEQALEQAKQSGIRCLIITGAGEKAFVAGADIGEMRNLTKQQGEEFGLLGDRIYHLVEQFPAPVIAAVNGFALGGGCELSLACDIRLASEKAVFALPEVGLGITPGWGGMQKLARAIGPGKAKEMVFTAGRVKAEEALAIGLVNAVYAPEELLAKAEELALKIAANAPVAVQNAKRAMNEGVGLGLWEAAELEARHFGDCFETQDQREAMGAFVEKRKPAPFVGK</sequence>
<evidence type="ECO:0000256" key="2">
    <source>
        <dbReference type="ARBA" id="ARBA00005254"/>
    </source>
</evidence>
<evidence type="ECO:0000256" key="1">
    <source>
        <dbReference type="ARBA" id="ARBA00005086"/>
    </source>
</evidence>
<keyword evidence="4" id="KW-0456">Lyase</keyword>
<evidence type="ECO:0000256" key="6">
    <source>
        <dbReference type="ARBA" id="ARBA00067035"/>
    </source>
</evidence>
<comment type="caution">
    <text evidence="8">The sequence shown here is derived from an EMBL/GenBank/DDBJ whole genome shotgun (WGS) entry which is preliminary data.</text>
</comment>
<dbReference type="InterPro" id="IPR001753">
    <property type="entry name" value="Enoyl-CoA_hydra/iso"/>
</dbReference>
<evidence type="ECO:0000256" key="5">
    <source>
        <dbReference type="ARBA" id="ARBA00050624"/>
    </source>
</evidence>
<dbReference type="FunFam" id="1.10.12.10:FF:000001">
    <property type="entry name" value="Probable enoyl-CoA hydratase, mitochondrial"/>
    <property type="match status" value="1"/>
</dbReference>
<dbReference type="GO" id="GO:0018812">
    <property type="term" value="F:3-hydroxyacyl-CoA dehydratase activity"/>
    <property type="evidence" value="ECO:0007669"/>
    <property type="project" value="UniProtKB-EC"/>
</dbReference>
<dbReference type="Pfam" id="PF00378">
    <property type="entry name" value="ECH_1"/>
    <property type="match status" value="1"/>
</dbReference>
<comment type="subunit">
    <text evidence="3">Homotetramer.</text>
</comment>
<proteinExistence type="inferred from homology"/>
<evidence type="ECO:0000313" key="9">
    <source>
        <dbReference type="Proteomes" id="UP000754750"/>
    </source>
</evidence>
<dbReference type="PANTHER" id="PTHR11941:SF54">
    <property type="entry name" value="ENOYL-COA HYDRATASE, MITOCHONDRIAL"/>
    <property type="match status" value="1"/>
</dbReference>
<evidence type="ECO:0000256" key="7">
    <source>
        <dbReference type="RuleBase" id="RU003707"/>
    </source>
</evidence>
<comment type="pathway">
    <text evidence="1">Lipid metabolism; butanoate metabolism.</text>
</comment>
<accession>A0A928Q4X9</accession>
<comment type="similarity">
    <text evidence="2 7">Belongs to the enoyl-CoA hydratase/isomerase family.</text>
</comment>